<name>A0A816ISR8_BRANA</name>
<organism evidence="1">
    <name type="scientific">Brassica napus</name>
    <name type="common">Rape</name>
    <dbReference type="NCBI Taxonomy" id="3708"/>
    <lineage>
        <taxon>Eukaryota</taxon>
        <taxon>Viridiplantae</taxon>
        <taxon>Streptophyta</taxon>
        <taxon>Embryophyta</taxon>
        <taxon>Tracheophyta</taxon>
        <taxon>Spermatophyta</taxon>
        <taxon>Magnoliopsida</taxon>
        <taxon>eudicotyledons</taxon>
        <taxon>Gunneridae</taxon>
        <taxon>Pentapetalae</taxon>
        <taxon>rosids</taxon>
        <taxon>malvids</taxon>
        <taxon>Brassicales</taxon>
        <taxon>Brassicaceae</taxon>
        <taxon>Brassiceae</taxon>
        <taxon>Brassica</taxon>
    </lineage>
</organism>
<sequence length="95" mass="10990">MWKELFETEDEDVTVPDVLRMLEQPSLPEWKRLPLALIALVDGLLRSTACYGFPLALQLFLLLKAIPHCLRKFPNLIKPLLSCKNQKDATQQMHF</sequence>
<evidence type="ECO:0000313" key="1">
    <source>
        <dbReference type="EMBL" id="CAF1710514.1"/>
    </source>
</evidence>
<dbReference type="Proteomes" id="UP001295469">
    <property type="component" value="Chromosome C03"/>
</dbReference>
<gene>
    <name evidence="1" type="ORF">DARMORV10_C03P80450.1</name>
</gene>
<dbReference type="AlphaFoldDB" id="A0A816ISR8"/>
<proteinExistence type="predicted"/>
<reference evidence="1" key="1">
    <citation type="submission" date="2021-01" db="EMBL/GenBank/DDBJ databases">
        <authorList>
            <consortium name="Genoscope - CEA"/>
            <person name="William W."/>
        </authorList>
    </citation>
    <scope>NUCLEOTIDE SEQUENCE</scope>
</reference>
<protein>
    <submittedName>
        <fullName evidence="1">(rape) hypothetical protein</fullName>
    </submittedName>
</protein>
<accession>A0A816ISR8</accession>
<dbReference type="EMBL" id="HG994367">
    <property type="protein sequence ID" value="CAF1710514.1"/>
    <property type="molecule type" value="Genomic_DNA"/>
</dbReference>